<accession>A0AA43TUA9</accession>
<sequence>MNSPTLDEVAFFDCGAARYTAWPTSFRNIFPVPLEEGPIAVLDPSAQSLFDTDTIYDFFESAKDDVIRREFTKGIIFTAESGDRLPEDCRELLEAWGNVWMRVGLTDAKLPPGPYFYKDNALWNVARLYDDTQGAFVVAVKPKGISYEILNDGKHGWYGNSLAVPSRLTCQPSEQQPFAGYRVALKDALDLESLQTSLCNKAYLQLYPAATATATAIMNIVQGGAFIVGKTKLSSFLSREEATESIDFQTAWNPRADGYQTPGGSSSGSAAAVAAYDWIDIGIGTDTNGSIRRPAQCNGVFGLRPSHGRFSQDGMFTIFKRFDVPGIFARDLARLASFANKWYDLMTEDTAQGQIILDFVQDMESHLGIKAERISMSDRWDQSPPSEASGQGLHDFLAKVGKDTFLYANYHSTVSFREGYVARFGKKPFLNPFVQWRWDVGRTVSKEAYAEATRRMDIYMKWFLGTVMQTDIRNALVILQNEDVSPKYRDDPPP</sequence>
<dbReference type="Proteomes" id="UP001161017">
    <property type="component" value="Unassembled WGS sequence"/>
</dbReference>
<organism evidence="2 3">
    <name type="scientific">Ramalina farinacea</name>
    <dbReference type="NCBI Taxonomy" id="258253"/>
    <lineage>
        <taxon>Eukaryota</taxon>
        <taxon>Fungi</taxon>
        <taxon>Dikarya</taxon>
        <taxon>Ascomycota</taxon>
        <taxon>Pezizomycotina</taxon>
        <taxon>Lecanoromycetes</taxon>
        <taxon>OSLEUM clade</taxon>
        <taxon>Lecanoromycetidae</taxon>
        <taxon>Lecanorales</taxon>
        <taxon>Lecanorineae</taxon>
        <taxon>Ramalinaceae</taxon>
        <taxon>Ramalina</taxon>
    </lineage>
</organism>
<proteinExistence type="predicted"/>
<gene>
    <name evidence="2" type="ORF">OHK93_006222</name>
</gene>
<name>A0AA43TUA9_9LECA</name>
<dbReference type="InterPro" id="IPR036928">
    <property type="entry name" value="AS_sf"/>
</dbReference>
<dbReference type="InterPro" id="IPR023631">
    <property type="entry name" value="Amidase_dom"/>
</dbReference>
<dbReference type="PANTHER" id="PTHR46310:SF7">
    <property type="entry name" value="AMIDASE 1"/>
    <property type="match status" value="1"/>
</dbReference>
<keyword evidence="3" id="KW-1185">Reference proteome</keyword>
<comment type="caution">
    <text evidence="2">The sequence shown here is derived from an EMBL/GenBank/DDBJ whole genome shotgun (WGS) entry which is preliminary data.</text>
</comment>
<feature type="domain" description="Amidase" evidence="1">
    <location>
        <begin position="173"/>
        <end position="356"/>
    </location>
</feature>
<reference evidence="2" key="1">
    <citation type="journal article" date="2023" name="Genome Biol. Evol.">
        <title>First Whole Genome Sequence and Flow Cytometry Genome Size Data for the Lichen-Forming Fungus Ramalina farinacea (Ascomycota).</title>
        <authorList>
            <person name="Llewellyn T."/>
            <person name="Mian S."/>
            <person name="Hill R."/>
            <person name="Leitch I.J."/>
            <person name="Gaya E."/>
        </authorList>
    </citation>
    <scope>NUCLEOTIDE SEQUENCE</scope>
    <source>
        <strain evidence="2">LIQ254RAFAR</strain>
    </source>
</reference>
<dbReference type="EMBL" id="JAPUFD010000004">
    <property type="protein sequence ID" value="MDI1486960.1"/>
    <property type="molecule type" value="Genomic_DNA"/>
</dbReference>
<evidence type="ECO:0000313" key="3">
    <source>
        <dbReference type="Proteomes" id="UP001161017"/>
    </source>
</evidence>
<evidence type="ECO:0000313" key="2">
    <source>
        <dbReference type="EMBL" id="MDI1486960.1"/>
    </source>
</evidence>
<dbReference type="AlphaFoldDB" id="A0AA43TUA9"/>
<dbReference type="PANTHER" id="PTHR46310">
    <property type="entry name" value="AMIDASE 1"/>
    <property type="match status" value="1"/>
</dbReference>
<evidence type="ECO:0000259" key="1">
    <source>
        <dbReference type="Pfam" id="PF01425"/>
    </source>
</evidence>
<protein>
    <recommendedName>
        <fullName evidence="1">Amidase domain-containing protein</fullName>
    </recommendedName>
</protein>
<dbReference type="SUPFAM" id="SSF75304">
    <property type="entry name" value="Amidase signature (AS) enzymes"/>
    <property type="match status" value="1"/>
</dbReference>
<dbReference type="Pfam" id="PF01425">
    <property type="entry name" value="Amidase"/>
    <property type="match status" value="1"/>
</dbReference>
<dbReference type="Gene3D" id="3.90.1300.10">
    <property type="entry name" value="Amidase signature (AS) domain"/>
    <property type="match status" value="1"/>
</dbReference>